<keyword evidence="9 10" id="KW-0472">Membrane</keyword>
<reference evidence="12 13" key="1">
    <citation type="submission" date="2020-08" db="EMBL/GenBank/DDBJ databases">
        <title>Genomic Encyclopedia of Type Strains, Phase IV (KMG-IV): sequencing the most valuable type-strain genomes for metagenomic binning, comparative biology and taxonomic classification.</title>
        <authorList>
            <person name="Goeker M."/>
        </authorList>
    </citation>
    <scope>NUCLEOTIDE SEQUENCE [LARGE SCALE GENOMIC DNA]</scope>
    <source>
        <strain evidence="12 13">DSM 104969</strain>
    </source>
</reference>
<evidence type="ECO:0000259" key="11">
    <source>
        <dbReference type="PROSITE" id="PS52015"/>
    </source>
</evidence>
<evidence type="ECO:0000256" key="2">
    <source>
        <dbReference type="ARBA" id="ARBA00006555"/>
    </source>
</evidence>
<dbReference type="EMBL" id="JACIEP010000005">
    <property type="protein sequence ID" value="MBB4035711.1"/>
    <property type="molecule type" value="Genomic_DNA"/>
</dbReference>
<dbReference type="NCBIfam" id="TIGR01352">
    <property type="entry name" value="tonB_Cterm"/>
    <property type="match status" value="1"/>
</dbReference>
<dbReference type="Pfam" id="PF03544">
    <property type="entry name" value="TonB_C"/>
    <property type="match status" value="1"/>
</dbReference>
<name>A0A840CKL8_9BACT</name>
<gene>
    <name evidence="12" type="ORF">GGR21_001606</name>
</gene>
<dbReference type="Gene3D" id="3.30.1150.10">
    <property type="match status" value="1"/>
</dbReference>
<evidence type="ECO:0000256" key="10">
    <source>
        <dbReference type="SAM" id="Phobius"/>
    </source>
</evidence>
<dbReference type="GO" id="GO:0055085">
    <property type="term" value="P:transmembrane transport"/>
    <property type="evidence" value="ECO:0007669"/>
    <property type="project" value="InterPro"/>
</dbReference>
<evidence type="ECO:0000313" key="12">
    <source>
        <dbReference type="EMBL" id="MBB4035711.1"/>
    </source>
</evidence>
<evidence type="ECO:0000256" key="5">
    <source>
        <dbReference type="ARBA" id="ARBA00022519"/>
    </source>
</evidence>
<dbReference type="InterPro" id="IPR051045">
    <property type="entry name" value="TonB-dependent_transducer"/>
</dbReference>
<dbReference type="FunFam" id="3.30.1150.10:FF:000002">
    <property type="entry name" value="Energy transducer TonB"/>
    <property type="match status" value="1"/>
</dbReference>
<keyword evidence="4" id="KW-1003">Cell membrane</keyword>
<evidence type="ECO:0000256" key="8">
    <source>
        <dbReference type="ARBA" id="ARBA00022989"/>
    </source>
</evidence>
<dbReference type="GO" id="GO:0015031">
    <property type="term" value="P:protein transport"/>
    <property type="evidence" value="ECO:0007669"/>
    <property type="project" value="UniProtKB-KW"/>
</dbReference>
<dbReference type="PANTHER" id="PTHR33446">
    <property type="entry name" value="PROTEIN TONB-RELATED"/>
    <property type="match status" value="1"/>
</dbReference>
<dbReference type="InterPro" id="IPR006260">
    <property type="entry name" value="TonB/TolA_C"/>
</dbReference>
<comment type="caution">
    <text evidence="12">The sequence shown here is derived from an EMBL/GenBank/DDBJ whole genome shotgun (WGS) entry which is preliminary data.</text>
</comment>
<evidence type="ECO:0000256" key="3">
    <source>
        <dbReference type="ARBA" id="ARBA00022448"/>
    </source>
</evidence>
<dbReference type="RefSeq" id="WP_183306642.1">
    <property type="nucleotide sequence ID" value="NZ_JACIEP010000005.1"/>
</dbReference>
<dbReference type="PROSITE" id="PS52015">
    <property type="entry name" value="TONB_CTD"/>
    <property type="match status" value="1"/>
</dbReference>
<feature type="domain" description="TonB C-terminal" evidence="11">
    <location>
        <begin position="192"/>
        <end position="284"/>
    </location>
</feature>
<evidence type="ECO:0000256" key="6">
    <source>
        <dbReference type="ARBA" id="ARBA00022692"/>
    </source>
</evidence>
<evidence type="ECO:0000256" key="1">
    <source>
        <dbReference type="ARBA" id="ARBA00004383"/>
    </source>
</evidence>
<keyword evidence="6 10" id="KW-0812">Transmembrane</keyword>
<keyword evidence="13" id="KW-1185">Reference proteome</keyword>
<evidence type="ECO:0000313" key="13">
    <source>
        <dbReference type="Proteomes" id="UP000555103"/>
    </source>
</evidence>
<dbReference type="Proteomes" id="UP000555103">
    <property type="component" value="Unassembled WGS sequence"/>
</dbReference>
<keyword evidence="7" id="KW-0653">Protein transport</keyword>
<evidence type="ECO:0000256" key="9">
    <source>
        <dbReference type="ARBA" id="ARBA00023136"/>
    </source>
</evidence>
<comment type="similarity">
    <text evidence="2">Belongs to the TonB family.</text>
</comment>
<organism evidence="12 13">
    <name type="scientific">Dysgonomonas hofstadii</name>
    <dbReference type="NCBI Taxonomy" id="637886"/>
    <lineage>
        <taxon>Bacteria</taxon>
        <taxon>Pseudomonadati</taxon>
        <taxon>Bacteroidota</taxon>
        <taxon>Bacteroidia</taxon>
        <taxon>Bacteroidales</taxon>
        <taxon>Dysgonomonadaceae</taxon>
        <taxon>Dysgonomonas</taxon>
    </lineage>
</organism>
<dbReference type="GO" id="GO:0031992">
    <property type="term" value="F:energy transducer activity"/>
    <property type="evidence" value="ECO:0007669"/>
    <property type="project" value="TreeGrafter"/>
</dbReference>
<dbReference type="InterPro" id="IPR037682">
    <property type="entry name" value="TonB_C"/>
</dbReference>
<feature type="transmembrane region" description="Helical" evidence="10">
    <location>
        <begin position="38"/>
        <end position="58"/>
    </location>
</feature>
<dbReference type="SUPFAM" id="SSF74653">
    <property type="entry name" value="TolA/TonB C-terminal domain"/>
    <property type="match status" value="1"/>
</dbReference>
<evidence type="ECO:0000256" key="7">
    <source>
        <dbReference type="ARBA" id="ARBA00022927"/>
    </source>
</evidence>
<accession>A0A840CKL8</accession>
<sequence>MKNSVNLNSTEWCDVIFEGKNKSYGAFELRQTSWKRHIIAFGIILVGVIFISFLPMIISTINAATANVYNGGYDETHIVVDINKPEEPPLDIEKPDMPEPPKQEYIKMDKFVPPTITTDDKVNEDEVMKGMGELLEDPNTAIGKFQVDEGSTSETAKRKEFEEAVVGDGTGSGAAKKDEPVVFAEIPPQFPGGNDEMYRFIAENLKYPIVDQEMGTQGRVTIRFVVSKTGEVTDLKLLKGISPTCDKEAMRVIKSMPRWIPGKQNGNPVAVYFTLPVVFKLNNR</sequence>
<keyword evidence="3" id="KW-0813">Transport</keyword>
<keyword evidence="8 10" id="KW-1133">Transmembrane helix</keyword>
<dbReference type="PANTHER" id="PTHR33446:SF2">
    <property type="entry name" value="PROTEIN TONB"/>
    <property type="match status" value="1"/>
</dbReference>
<protein>
    <submittedName>
        <fullName evidence="12">Protein TonB</fullName>
    </submittedName>
</protein>
<comment type="subcellular location">
    <subcellularLocation>
        <location evidence="1">Cell inner membrane</location>
        <topology evidence="1">Single-pass membrane protein</topology>
        <orientation evidence="1">Periplasmic side</orientation>
    </subcellularLocation>
</comment>
<dbReference type="AlphaFoldDB" id="A0A840CKL8"/>
<dbReference type="GO" id="GO:0098797">
    <property type="term" value="C:plasma membrane protein complex"/>
    <property type="evidence" value="ECO:0007669"/>
    <property type="project" value="TreeGrafter"/>
</dbReference>
<evidence type="ECO:0000256" key="4">
    <source>
        <dbReference type="ARBA" id="ARBA00022475"/>
    </source>
</evidence>
<proteinExistence type="inferred from homology"/>
<keyword evidence="5" id="KW-0997">Cell inner membrane</keyword>